<feature type="signal peptide" evidence="2">
    <location>
        <begin position="1"/>
        <end position="18"/>
    </location>
</feature>
<keyword evidence="1" id="KW-0175">Coiled coil</keyword>
<evidence type="ECO:0000256" key="1">
    <source>
        <dbReference type="SAM" id="Coils"/>
    </source>
</evidence>
<feature type="chain" id="PRO_5011536749" description="Phosphate-selective porin O and P" evidence="2">
    <location>
        <begin position="19"/>
        <end position="457"/>
    </location>
</feature>
<gene>
    <name evidence="3" type="ORF">SAMN05216262_11150</name>
</gene>
<dbReference type="AlphaFoldDB" id="A0A1H7QDM9"/>
<dbReference type="STRING" id="641665.GCA_002104455_00895"/>
<name>A0A1H7QDM9_9GAMM</name>
<protein>
    <recommendedName>
        <fullName evidence="5">Phosphate-selective porin O and P</fullName>
    </recommendedName>
</protein>
<feature type="coiled-coil region" evidence="1">
    <location>
        <begin position="31"/>
        <end position="58"/>
    </location>
</feature>
<keyword evidence="4" id="KW-1185">Reference proteome</keyword>
<evidence type="ECO:0000313" key="3">
    <source>
        <dbReference type="EMBL" id="SEL45407.1"/>
    </source>
</evidence>
<keyword evidence="2" id="KW-0732">Signal</keyword>
<dbReference type="SUPFAM" id="SSF56935">
    <property type="entry name" value="Porins"/>
    <property type="match status" value="1"/>
</dbReference>
<evidence type="ECO:0000313" key="4">
    <source>
        <dbReference type="Proteomes" id="UP000199297"/>
    </source>
</evidence>
<proteinExistence type="predicted"/>
<dbReference type="RefSeq" id="WP_085285285.1">
    <property type="nucleotide sequence ID" value="NZ_FOBI01000011.1"/>
</dbReference>
<dbReference type="InterPro" id="IPR023614">
    <property type="entry name" value="Porin_dom_sf"/>
</dbReference>
<dbReference type="Gene3D" id="2.40.160.10">
    <property type="entry name" value="Porin"/>
    <property type="match status" value="1"/>
</dbReference>
<accession>A0A1H7QDM9</accession>
<dbReference type="EMBL" id="FOBI01000011">
    <property type="protein sequence ID" value="SEL45407.1"/>
    <property type="molecule type" value="Genomic_DNA"/>
</dbReference>
<reference evidence="4" key="1">
    <citation type="submission" date="2016-10" db="EMBL/GenBank/DDBJ databases">
        <authorList>
            <person name="Varghese N."/>
            <person name="Submissions S."/>
        </authorList>
    </citation>
    <scope>NUCLEOTIDE SEQUENCE [LARGE SCALE GENOMIC DNA]</scope>
    <source>
        <strain evidence="4">CGMCC 1.9127</strain>
    </source>
</reference>
<organism evidence="3 4">
    <name type="scientific">Colwellia chukchiensis</name>
    <dbReference type="NCBI Taxonomy" id="641665"/>
    <lineage>
        <taxon>Bacteria</taxon>
        <taxon>Pseudomonadati</taxon>
        <taxon>Pseudomonadota</taxon>
        <taxon>Gammaproteobacteria</taxon>
        <taxon>Alteromonadales</taxon>
        <taxon>Colwelliaceae</taxon>
        <taxon>Colwellia</taxon>
    </lineage>
</organism>
<evidence type="ECO:0000256" key="2">
    <source>
        <dbReference type="SAM" id="SignalP"/>
    </source>
</evidence>
<dbReference type="Proteomes" id="UP000199297">
    <property type="component" value="Unassembled WGS sequence"/>
</dbReference>
<dbReference type="OrthoDB" id="9768080at2"/>
<sequence>MKQFVLMPLLLLSSAVLAEQAASTTLTAADHIAQQQKIAEIERQLQVLKAQSQAMLTSQKAPAATTTSPLLAGQKNWQIKSYGSARYKSEQVFRNTQDLEPNRRASTDLERVVLEIAYDFTPKWQLEFELEYEHGGTGVTLEYDGFEEFGEFESEIEAGGEVVVEKLQLRYQANPYLAVKMGRIFIPVGIGTELHKPAQYMTAERHWSEATMIPQTWNETGFNIMANWQNFNAQILLTTGLNSEYFRTYQWAATGHQKRFEQTNADDLALTFRLDYGDIKKDKGIGFSYYTSDTTGNRNNQNNLAGDGNIEIIGLHGAWTIGNWIARGQYLYGQLDDSAAITLANKTTAGLKPGNFSQLGSEAESAFVELGYNAQGLLGLSSQLRIFAAYDYANPIKKVADGIATSRFDKQELSFGVNYFPIPELVFKMQVAEQHYAQENLDNTRSVALSLGYFFTI</sequence>
<evidence type="ECO:0008006" key="5">
    <source>
        <dbReference type="Google" id="ProtNLM"/>
    </source>
</evidence>